<dbReference type="PANTHER" id="PTHR30023:SF0">
    <property type="entry name" value="PENICILLIN-SENSITIVE CARBOXYPEPTIDASE A"/>
    <property type="match status" value="1"/>
</dbReference>
<dbReference type="InterPro" id="IPR012338">
    <property type="entry name" value="Beta-lactam/transpept-like"/>
</dbReference>
<gene>
    <name evidence="4" type="ORF">LP43_2236</name>
</gene>
<evidence type="ECO:0000256" key="3">
    <source>
        <dbReference type="SAM" id="SignalP"/>
    </source>
</evidence>
<dbReference type="GO" id="GO:0009002">
    <property type="term" value="F:serine-type D-Ala-D-Ala carboxypeptidase activity"/>
    <property type="evidence" value="ECO:0007669"/>
    <property type="project" value="UniProtKB-EC"/>
</dbReference>
<dbReference type="RefSeq" id="WP_036315324.1">
    <property type="nucleotide sequence ID" value="NZ_JRQD01000005.1"/>
</dbReference>
<dbReference type="EMBL" id="JRQD01000005">
    <property type="protein sequence ID" value="KGM06361.1"/>
    <property type="molecule type" value="Genomic_DNA"/>
</dbReference>
<dbReference type="GO" id="GO:0000270">
    <property type="term" value="P:peptidoglycan metabolic process"/>
    <property type="evidence" value="ECO:0007669"/>
    <property type="project" value="TreeGrafter"/>
</dbReference>
<reference evidence="4 5" key="1">
    <citation type="submission" date="2014-09" db="EMBL/GenBank/DDBJ databases">
        <authorList>
            <person name="Grob C."/>
            <person name="Taubert M."/>
            <person name="Howat A.M."/>
            <person name="Burns O.J."/>
            <person name="Dixon J.L."/>
            <person name="Chen Y."/>
            <person name="Murrell J.C."/>
        </authorList>
    </citation>
    <scope>NUCLEOTIDE SEQUENCE [LARGE SCALE GENOMIC DNA]</scope>
    <source>
        <strain evidence="4">L4</strain>
    </source>
</reference>
<organism evidence="4 5">
    <name type="scientific">Methylophaga thiooxydans</name>
    <dbReference type="NCBI Taxonomy" id="392484"/>
    <lineage>
        <taxon>Bacteria</taxon>
        <taxon>Pseudomonadati</taxon>
        <taxon>Pseudomonadota</taxon>
        <taxon>Gammaproteobacteria</taxon>
        <taxon>Thiotrichales</taxon>
        <taxon>Piscirickettsiaceae</taxon>
        <taxon>Methylophaga</taxon>
    </lineage>
</organism>
<sequence length="465" mass="52050">MLKYLLILSSLLLSPSAIADANQTLMNASLPLLPAGSEASILVVESNTNKTLLNHRSDTLRPPASVQKLVTALAATLQLGTDFTFTTDIEAKDQDVIFRFSGDPSLRRDNIRQLVARLKRDRSVIRGNVYLNGSAFNEFERADGWPWDNLGVCYSAPASSISLDDNCAVAKMVFKDKESTKLGFEISRDAPINIIENLDLLDGLEKRYCNFKLLADNTNQYKLGGCIGRHEIPRFLSFAIQNTELYVAEMIRRELKHAGIELQGNIIRNDRARGNVIARHESASLPILIDEMVKDSDNLIADNLLKTIGRHYFNEPGSFDNGVAAIKAVLKQKAGIDFSAAVLADGSGLSRNNRMTTHHIMQIMQYIYSHPELNLMAAMAVSGKSGTLRYRYSLRTDELRNNVKGKTGSLFGTFNIAGVLTAKTGKDLLFVQLVTNYHHPDFHRHEKREIRRFERKLYQSLYSNN</sequence>
<evidence type="ECO:0000256" key="1">
    <source>
        <dbReference type="ARBA" id="ARBA00006096"/>
    </source>
</evidence>
<dbReference type="SUPFAM" id="SSF56601">
    <property type="entry name" value="beta-lactamase/transpeptidase-like"/>
    <property type="match status" value="1"/>
</dbReference>
<comment type="similarity">
    <text evidence="1">Belongs to the peptidase S13 family.</text>
</comment>
<dbReference type="MEROPS" id="S13.001"/>
<dbReference type="Gene3D" id="3.40.710.10">
    <property type="entry name" value="DD-peptidase/beta-lactamase superfamily"/>
    <property type="match status" value="2"/>
</dbReference>
<keyword evidence="4" id="KW-0645">Protease</keyword>
<feature type="signal peptide" evidence="3">
    <location>
        <begin position="1"/>
        <end position="19"/>
    </location>
</feature>
<name>A0A0A0BEI7_9GAMM</name>
<dbReference type="InterPro" id="IPR000667">
    <property type="entry name" value="Peptidase_S13"/>
</dbReference>
<dbReference type="AlphaFoldDB" id="A0A0A0BEI7"/>
<dbReference type="Proteomes" id="UP000029999">
    <property type="component" value="Unassembled WGS sequence"/>
</dbReference>
<keyword evidence="2 4" id="KW-0378">Hydrolase</keyword>
<dbReference type="PRINTS" id="PR00922">
    <property type="entry name" value="DADACBPTASE3"/>
</dbReference>
<dbReference type="STRING" id="392484.LP43_2236"/>
<dbReference type="EC" id="3.4.16.4" evidence="4"/>
<evidence type="ECO:0000313" key="5">
    <source>
        <dbReference type="Proteomes" id="UP000029999"/>
    </source>
</evidence>
<dbReference type="Pfam" id="PF02113">
    <property type="entry name" value="Peptidase_S13"/>
    <property type="match status" value="1"/>
</dbReference>
<evidence type="ECO:0000256" key="2">
    <source>
        <dbReference type="ARBA" id="ARBA00022801"/>
    </source>
</evidence>
<comment type="caution">
    <text evidence="4">The sequence shown here is derived from an EMBL/GenBank/DDBJ whole genome shotgun (WGS) entry which is preliminary data.</text>
</comment>
<protein>
    <submittedName>
        <fullName evidence="4">D-alanyl-D-alanine carboxypeptidase</fullName>
        <ecNumber evidence="4">3.4.16.4</ecNumber>
    </submittedName>
</protein>
<keyword evidence="3" id="KW-0732">Signal</keyword>
<dbReference type="PANTHER" id="PTHR30023">
    <property type="entry name" value="D-ALANYL-D-ALANINE CARBOXYPEPTIDASE"/>
    <property type="match status" value="1"/>
</dbReference>
<dbReference type="NCBIfam" id="TIGR00666">
    <property type="entry name" value="PBP4"/>
    <property type="match status" value="1"/>
</dbReference>
<accession>A0A0A0BEI7</accession>
<dbReference type="GO" id="GO:0006508">
    <property type="term" value="P:proteolysis"/>
    <property type="evidence" value="ECO:0007669"/>
    <property type="project" value="InterPro"/>
</dbReference>
<feature type="chain" id="PRO_5001959216" evidence="3">
    <location>
        <begin position="20"/>
        <end position="465"/>
    </location>
</feature>
<proteinExistence type="inferred from homology"/>
<keyword evidence="4" id="KW-0121">Carboxypeptidase</keyword>
<evidence type="ECO:0000313" key="4">
    <source>
        <dbReference type="EMBL" id="KGM06361.1"/>
    </source>
</evidence>